<dbReference type="EMBL" id="CP001727">
    <property type="protein sequence ID" value="ACV58187.1"/>
    <property type="molecule type" value="Genomic_DNA"/>
</dbReference>
<dbReference type="AlphaFoldDB" id="C8WVR5"/>
<protein>
    <submittedName>
        <fullName evidence="2">Uncharacterized protein</fullName>
    </submittedName>
</protein>
<organism evidence="2 3">
    <name type="scientific">Alicyclobacillus acidocaldarius subsp. acidocaldarius (strain ATCC 27009 / DSM 446 / BCRC 14685 / JCM 5260 / KCTC 1825 / NBRC 15652 / NCIMB 11725 / NRRL B-14509 / 104-IA)</name>
    <name type="common">Bacillus acidocaldarius</name>
    <dbReference type="NCBI Taxonomy" id="521098"/>
    <lineage>
        <taxon>Bacteria</taxon>
        <taxon>Bacillati</taxon>
        <taxon>Bacillota</taxon>
        <taxon>Bacilli</taxon>
        <taxon>Bacillales</taxon>
        <taxon>Alicyclobacillaceae</taxon>
        <taxon>Alicyclobacillus</taxon>
    </lineage>
</organism>
<feature type="transmembrane region" description="Helical" evidence="1">
    <location>
        <begin position="6"/>
        <end position="26"/>
    </location>
</feature>
<keyword evidence="3" id="KW-1185">Reference proteome</keyword>
<evidence type="ECO:0000313" key="2">
    <source>
        <dbReference type="EMBL" id="ACV58187.1"/>
    </source>
</evidence>
<keyword evidence="1" id="KW-0812">Transmembrane</keyword>
<gene>
    <name evidence="2" type="ordered locus">Aaci_1155</name>
</gene>
<accession>C8WVR5</accession>
<keyword evidence="1" id="KW-1133">Transmembrane helix</keyword>
<reference evidence="3" key="1">
    <citation type="submission" date="2009-09" db="EMBL/GenBank/DDBJ databases">
        <title>The complete chromosome of Alicyclobacillus acidocaldarius subsp. acidocaldarius DSM 446.</title>
        <authorList>
            <consortium name="US DOE Joint Genome Institute (JGI-PGF)"/>
            <person name="Lucas S."/>
            <person name="Copeland A."/>
            <person name="Lapidus A."/>
            <person name="Glavina del Rio T."/>
            <person name="Dalin E."/>
            <person name="Tice H."/>
            <person name="Bruce D."/>
            <person name="Goodwin L."/>
            <person name="Pitluck S."/>
            <person name="Kyrpides N."/>
            <person name="Mavromatis K."/>
            <person name="Ivanova N."/>
            <person name="Ovchinnikova G."/>
            <person name="Chertkov O."/>
            <person name="Sims D."/>
            <person name="Brettin T."/>
            <person name="Detter J.C."/>
            <person name="Han C."/>
            <person name="Larimer F."/>
            <person name="Land M."/>
            <person name="Hauser L."/>
            <person name="Markowitz V."/>
            <person name="Cheng J.-F."/>
            <person name="Hugenholtz P."/>
            <person name="Woyke T."/>
            <person name="Wu D."/>
            <person name="Pukall R."/>
            <person name="Klenk H.-P."/>
            <person name="Eisen J.A."/>
        </authorList>
    </citation>
    <scope>NUCLEOTIDE SEQUENCE [LARGE SCALE GENOMIC DNA]</scope>
    <source>
        <strain evidence="3">ATCC 27009 / DSM 446 / BCRC 14685 / JCM 5260 / KCTC 1825 / NBRC 15652 / NCIMB 11725 / NRRL B-14509 / 104-IA</strain>
    </source>
</reference>
<dbReference type="Proteomes" id="UP000001917">
    <property type="component" value="Chromosome"/>
</dbReference>
<keyword evidence="1" id="KW-0472">Membrane</keyword>
<dbReference type="HOGENOM" id="CLU_1222659_0_0_9"/>
<evidence type="ECO:0000313" key="3">
    <source>
        <dbReference type="Proteomes" id="UP000001917"/>
    </source>
</evidence>
<proteinExistence type="predicted"/>
<dbReference type="KEGG" id="aac:Aaci_1155"/>
<name>C8WVR5_ALIAD</name>
<sequence length="226" mass="27398">MAGSVWQTVLSGILTSGFSISISALMDRRREKKMRRSDMLQIQYERFYLPAYRLIERFVHPESTLSYIIWNKEFEKEWEQAFDSMKALVEDAKDYVSKLTYELFAQPYEDLDIKKRNFVKFCNNVVIRYLESKKVYEDEDIKRQYGGRVFWLIAELRKRRPPDVTRREWSMRRFWMISDVLEPWIRWWPIAMLFLEAIICGYVVWRVHQIEIMQHHSFHQGISSGS</sequence>
<dbReference type="STRING" id="521098.Aaci_1155"/>
<evidence type="ECO:0000256" key="1">
    <source>
        <dbReference type="SAM" id="Phobius"/>
    </source>
</evidence>
<reference evidence="2 3" key="2">
    <citation type="journal article" date="2010" name="Stand. Genomic Sci.">
        <title>Complete genome sequence of Alicyclobacillus acidocaldarius type strain (104-IA).</title>
        <authorList>
            <person name="Mavromatis K."/>
            <person name="Sikorski J."/>
            <person name="Lapidus A."/>
            <person name="Glavina Del Rio T."/>
            <person name="Copeland A."/>
            <person name="Tice H."/>
            <person name="Cheng J.F."/>
            <person name="Lucas S."/>
            <person name="Chen F."/>
            <person name="Nolan M."/>
            <person name="Bruce D."/>
            <person name="Goodwin L."/>
            <person name="Pitluck S."/>
            <person name="Ivanova N."/>
            <person name="Ovchinnikova G."/>
            <person name="Pati A."/>
            <person name="Chen A."/>
            <person name="Palaniappan K."/>
            <person name="Land M."/>
            <person name="Hauser L."/>
            <person name="Chang Y.J."/>
            <person name="Jeffries C.D."/>
            <person name="Chain P."/>
            <person name="Meincke L."/>
            <person name="Sims D."/>
            <person name="Chertkov O."/>
            <person name="Han C."/>
            <person name="Brettin T."/>
            <person name="Detter J.C."/>
            <person name="Wahrenburg C."/>
            <person name="Rohde M."/>
            <person name="Pukall R."/>
            <person name="Goker M."/>
            <person name="Bristow J."/>
            <person name="Eisen J.A."/>
            <person name="Markowitz V."/>
            <person name="Hugenholtz P."/>
            <person name="Klenk H.P."/>
            <person name="Kyrpides N.C."/>
        </authorList>
    </citation>
    <scope>NUCLEOTIDE SEQUENCE [LARGE SCALE GENOMIC DNA]</scope>
    <source>
        <strain evidence="3">ATCC 27009 / DSM 446 / BCRC 14685 / JCM 5260 / KCTC 1825 / NBRC 15652 / NCIMB 11725 / NRRL B-14509 / 104-IA</strain>
    </source>
</reference>
<feature type="transmembrane region" description="Helical" evidence="1">
    <location>
        <begin position="184"/>
        <end position="205"/>
    </location>
</feature>
<dbReference type="RefSeq" id="WP_012810529.1">
    <property type="nucleotide sequence ID" value="NC_013205.1"/>
</dbReference>